<dbReference type="EMBL" id="AACS02000004">
    <property type="protein sequence ID" value="EAU85244.2"/>
    <property type="molecule type" value="Genomic_DNA"/>
</dbReference>
<evidence type="ECO:0000313" key="5">
    <source>
        <dbReference type="Proteomes" id="UP000001861"/>
    </source>
</evidence>
<dbReference type="VEuPathDB" id="FungiDB:CC1G_10030"/>
<comment type="similarity">
    <text evidence="1">Belongs to the AB hydrolase superfamily.</text>
</comment>
<dbReference type="Pfam" id="PF00561">
    <property type="entry name" value="Abhydrolase_1"/>
    <property type="match status" value="1"/>
</dbReference>
<feature type="domain" description="AB hydrolase-1" evidence="3">
    <location>
        <begin position="52"/>
        <end position="308"/>
    </location>
</feature>
<sequence>MLSSRLLPRPSLYGRRLFSRVHHAEEKQRVDLSFNLLKPLNPGQETSSSEGPLVILHGLFGSKRNWSSLCKAFHRDLPGRAVYSLDLRNHGSSPHARPMTYQTMAEDVRHFLETHGLNNVSLLGHSMGAKVAMSIALSLAEKNPKDETISRLIVADMAPVKAELSIRLSQYISAMQDVNAMPAGMIKSLPDADRILAHFEQETKNPAVRQFLLTNLLLPSHSRTSHTHEKAKFALPLSILQDALPDLAEFPYDHKEATHPTFDRPTLVISGTHSEYRILDHTKAFKTFFPRAKLESLDAGHWVHAERPNEFKKLVVDFIKST</sequence>
<protein>
    <submittedName>
        <fullName evidence="4">Mitochondrial protein</fullName>
    </submittedName>
</protein>
<dbReference type="Proteomes" id="UP000001861">
    <property type="component" value="Unassembled WGS sequence"/>
</dbReference>
<dbReference type="AlphaFoldDB" id="A8NUU5"/>
<evidence type="ECO:0000259" key="3">
    <source>
        <dbReference type="Pfam" id="PF00561"/>
    </source>
</evidence>
<accession>A8NUU5</accession>
<dbReference type="RefSeq" id="XP_001836536.2">
    <property type="nucleotide sequence ID" value="XM_001836484.2"/>
</dbReference>
<dbReference type="eggNOG" id="KOG2382">
    <property type="taxonomic scope" value="Eukaryota"/>
</dbReference>
<proteinExistence type="inferred from homology"/>
<evidence type="ECO:0000256" key="2">
    <source>
        <dbReference type="ARBA" id="ARBA00022801"/>
    </source>
</evidence>
<dbReference type="GeneID" id="6013084"/>
<dbReference type="SUPFAM" id="SSF53474">
    <property type="entry name" value="alpha/beta-Hydrolases"/>
    <property type="match status" value="1"/>
</dbReference>
<dbReference type="InParanoid" id="A8NUU5"/>
<dbReference type="GO" id="GO:0052689">
    <property type="term" value="F:carboxylic ester hydrolase activity"/>
    <property type="evidence" value="ECO:0007669"/>
    <property type="project" value="TreeGrafter"/>
</dbReference>
<dbReference type="OMA" id="FLGMSDN"/>
<evidence type="ECO:0000313" key="4">
    <source>
        <dbReference type="EMBL" id="EAU85244.2"/>
    </source>
</evidence>
<evidence type="ECO:0000256" key="1">
    <source>
        <dbReference type="ARBA" id="ARBA00008645"/>
    </source>
</evidence>
<dbReference type="STRING" id="240176.A8NUU5"/>
<dbReference type="GO" id="GO:0005739">
    <property type="term" value="C:mitochondrion"/>
    <property type="evidence" value="ECO:0007669"/>
    <property type="project" value="TreeGrafter"/>
</dbReference>
<dbReference type="PANTHER" id="PTHR46118:SF4">
    <property type="entry name" value="PROTEIN ABHD11"/>
    <property type="match status" value="1"/>
</dbReference>
<keyword evidence="5" id="KW-1185">Reference proteome</keyword>
<dbReference type="InterPro" id="IPR029058">
    <property type="entry name" value="AB_hydrolase_fold"/>
</dbReference>
<name>A8NUU5_COPC7</name>
<dbReference type="InterPro" id="IPR000073">
    <property type="entry name" value="AB_hydrolase_1"/>
</dbReference>
<dbReference type="HOGENOM" id="CLU_020336_53_0_1"/>
<reference evidence="4 5" key="1">
    <citation type="journal article" date="2010" name="Proc. Natl. Acad. Sci. U.S.A.">
        <title>Insights into evolution of multicellular fungi from the assembled chromosomes of the mushroom Coprinopsis cinerea (Coprinus cinereus).</title>
        <authorList>
            <person name="Stajich J.E."/>
            <person name="Wilke S.K."/>
            <person name="Ahren D."/>
            <person name="Au C.H."/>
            <person name="Birren B.W."/>
            <person name="Borodovsky M."/>
            <person name="Burns C."/>
            <person name="Canback B."/>
            <person name="Casselton L.A."/>
            <person name="Cheng C.K."/>
            <person name="Deng J."/>
            <person name="Dietrich F.S."/>
            <person name="Fargo D.C."/>
            <person name="Farman M.L."/>
            <person name="Gathman A.C."/>
            <person name="Goldberg J."/>
            <person name="Guigo R."/>
            <person name="Hoegger P.J."/>
            <person name="Hooker J.B."/>
            <person name="Huggins A."/>
            <person name="James T.Y."/>
            <person name="Kamada T."/>
            <person name="Kilaru S."/>
            <person name="Kodira C."/>
            <person name="Kues U."/>
            <person name="Kupfer D."/>
            <person name="Kwan H.S."/>
            <person name="Lomsadze A."/>
            <person name="Li W."/>
            <person name="Lilly W.W."/>
            <person name="Ma L.J."/>
            <person name="Mackey A.J."/>
            <person name="Manning G."/>
            <person name="Martin F."/>
            <person name="Muraguchi H."/>
            <person name="Natvig D.O."/>
            <person name="Palmerini H."/>
            <person name="Ramesh M.A."/>
            <person name="Rehmeyer C.J."/>
            <person name="Roe B.A."/>
            <person name="Shenoy N."/>
            <person name="Stanke M."/>
            <person name="Ter-Hovhannisyan V."/>
            <person name="Tunlid A."/>
            <person name="Velagapudi R."/>
            <person name="Vision T.J."/>
            <person name="Zeng Q."/>
            <person name="Zolan M.E."/>
            <person name="Pukkila P.J."/>
        </authorList>
    </citation>
    <scope>NUCLEOTIDE SEQUENCE [LARGE SCALE GENOMIC DNA]</scope>
    <source>
        <strain evidence="5">Okayama-7 / 130 / ATCC MYA-4618 / FGSC 9003</strain>
    </source>
</reference>
<organism evidence="4 5">
    <name type="scientific">Coprinopsis cinerea (strain Okayama-7 / 130 / ATCC MYA-4618 / FGSC 9003)</name>
    <name type="common">Inky cap fungus</name>
    <name type="synonym">Hormographiella aspergillata</name>
    <dbReference type="NCBI Taxonomy" id="240176"/>
    <lineage>
        <taxon>Eukaryota</taxon>
        <taxon>Fungi</taxon>
        <taxon>Dikarya</taxon>
        <taxon>Basidiomycota</taxon>
        <taxon>Agaricomycotina</taxon>
        <taxon>Agaricomycetes</taxon>
        <taxon>Agaricomycetidae</taxon>
        <taxon>Agaricales</taxon>
        <taxon>Agaricineae</taxon>
        <taxon>Psathyrellaceae</taxon>
        <taxon>Coprinopsis</taxon>
    </lineage>
</organism>
<dbReference type="FunCoup" id="A8NUU5">
    <property type="interactions" value="270"/>
</dbReference>
<dbReference type="Gene3D" id="3.40.50.1820">
    <property type="entry name" value="alpha/beta hydrolase"/>
    <property type="match status" value="1"/>
</dbReference>
<dbReference type="KEGG" id="cci:CC1G_10030"/>
<comment type="caution">
    <text evidence="4">The sequence shown here is derived from an EMBL/GenBank/DDBJ whole genome shotgun (WGS) entry which is preliminary data.</text>
</comment>
<dbReference type="PANTHER" id="PTHR46118">
    <property type="entry name" value="PROTEIN ABHD11"/>
    <property type="match status" value="1"/>
</dbReference>
<keyword evidence="2" id="KW-0378">Hydrolase</keyword>
<gene>
    <name evidence="4" type="ORF">CC1G_10030</name>
</gene>
<dbReference type="OrthoDB" id="8119704at2759"/>